<evidence type="ECO:0000256" key="1">
    <source>
        <dbReference type="SAM" id="MobiDB-lite"/>
    </source>
</evidence>
<keyword evidence="3" id="KW-1185">Reference proteome</keyword>
<reference evidence="2 3" key="1">
    <citation type="journal article" date="2024" name="bioRxiv">
        <title>A reference genome for Trichogramma kaykai: A tiny desert-dwelling parasitoid wasp with competing sex-ratio distorters.</title>
        <authorList>
            <person name="Culotta J."/>
            <person name="Lindsey A.R."/>
        </authorList>
    </citation>
    <scope>NUCLEOTIDE SEQUENCE [LARGE SCALE GENOMIC DNA]</scope>
    <source>
        <strain evidence="2 3">KSX58</strain>
    </source>
</reference>
<protein>
    <submittedName>
        <fullName evidence="2">Uncharacterized protein</fullName>
    </submittedName>
</protein>
<dbReference type="EMBL" id="JBJJXI010000059">
    <property type="protein sequence ID" value="KAL3398607.1"/>
    <property type="molecule type" value="Genomic_DNA"/>
</dbReference>
<proteinExistence type="predicted"/>
<feature type="region of interest" description="Disordered" evidence="1">
    <location>
        <begin position="183"/>
        <end position="211"/>
    </location>
</feature>
<name>A0ABD2X1C6_9HYME</name>
<feature type="compositionally biased region" description="Basic and acidic residues" evidence="1">
    <location>
        <begin position="934"/>
        <end position="947"/>
    </location>
</feature>
<feature type="region of interest" description="Disordered" evidence="1">
    <location>
        <begin position="112"/>
        <end position="135"/>
    </location>
</feature>
<sequence length="1444" mass="163722">MYVIVLSFQAVQYSISSRAVRVVNVTTTLNVCAVDIDFGYAFDDYTFGHILSLGDFDLRLESSLLPASDSDSEDEVIEDSDEGESNGVKSRLRRWLEVRRCAVVDGHDVPKATNAVSDVEDEEDSGDESLHSDPAIKSLLNKSRVKLWRKQQLAINRTRTEPKKPSKASLAIAGYFGILPESDEEEEKARRDAEEKKREEAKKKAEKKMEEEEIKRKLEDERRNKIYKSRWTLMKVPAKVSTLNRPVNFAVRSSSQDLQFSGASQVGVTLKSITMASQGVDQDLEEDMEPKTIVLASQDSGLAYPGSSVSDYDSEAETSLTLFAMPSQDSGLAYPGSSVSDYDSEAETSLTVFAMPSQDSGVASLGSYVLDYDSEAESVSTVFTAASSDAAVSSRRISLSDADTDAETTQTSTGICRYGKFTLNKTLDGRTSDPETLRRALLSYQKSRLGSFHRSVLNTEIINYHSPKGYVDVNISVLKEPVYLRWLTNKNHFAKSLSSQGPRKVFSKFIPSDRSLEGGKDLKSIAIASQDSGVHLESIVTACSKPQVMSVSSNPSRPKIRTFGAHEDYVELTRYPFPIKFRGIGMKGFVIISQERRCILRGEKDETPLKRALHAFSFKNEILEDLKFPKRNETGFLANRSLIIALFARSPYHASLFEPGGVVNMREWRQPETHRNGEKAVTNLVTLNAQLLQTIQANVPGYSYDETGVRTFMKNSRSFVRVRTLQRFEMLHKSFIDQRYLTEEERRFAELNDVYQMKMLDGIRTVHRLDFDRSMRKNCRQWWERQLPKLVQAYDNLYRTAGQRKSAMLAEFDFQIIYKEGKFNTAADALSRNPPETCEIRAVTRAQTQRANNLIPEPTQQVDSLEFPKGPITRAQARLANQTKKPNPQDIATPRKSDDDSPEIVTTPPDDSPEIVTAPLDQVASDKTTVSDIRPNEDPPEEPKGVDIDNEVRTLTPRPLSLVETKEPLELRQGAIMYFVNSKGLPLDASALGLEKLKRLDYEYHLDPGEVALVKDKRVAYQFVACLTHDGSQKFVRDDLFLTLSVIKHLALKKKIFGINFAKSKEIGQLPRADFMEILQEVFQDEKIKLIKCLAEINSTMKNLKRKVELESVNDGTTKKRKKTYVEKKIFLEGVIEKIKPKIDILEDISKVKEMKIGLSNEVSEKEKMSIDDDDVYKYFNQDDDDDDDIIERSAPTNFSKTIDEIDGDEIDGENNVAACIDVVSNPKSIAINETLLKVPNISRAVNKLWKDTDNVKLSTQEMKDYLSRTTMIITELDTLAMNNSRVGCMKHDTWIIDMQMRLGFIHKSLSNQLGIYIGSGIVEQKLTWRESEKAFKDAIKNGFIQNYTYTDVRLFIKDCISGFKPIILAFLTKKHPIKIYFSLLAELKMQKVEQKDDIYTTIWFNTKAYPLLHESEDIDEWFEEYVLKRIEQRIDEFINKGSG</sequence>
<comment type="caution">
    <text evidence="2">The sequence shown here is derived from an EMBL/GenBank/DDBJ whole genome shotgun (WGS) entry which is preliminary data.</text>
</comment>
<organism evidence="2 3">
    <name type="scientific">Trichogramma kaykai</name>
    <dbReference type="NCBI Taxonomy" id="54128"/>
    <lineage>
        <taxon>Eukaryota</taxon>
        <taxon>Metazoa</taxon>
        <taxon>Ecdysozoa</taxon>
        <taxon>Arthropoda</taxon>
        <taxon>Hexapoda</taxon>
        <taxon>Insecta</taxon>
        <taxon>Pterygota</taxon>
        <taxon>Neoptera</taxon>
        <taxon>Endopterygota</taxon>
        <taxon>Hymenoptera</taxon>
        <taxon>Apocrita</taxon>
        <taxon>Proctotrupomorpha</taxon>
        <taxon>Chalcidoidea</taxon>
        <taxon>Trichogrammatidae</taxon>
        <taxon>Trichogramma</taxon>
    </lineage>
</organism>
<accession>A0ABD2X1C6</accession>
<feature type="compositionally biased region" description="Acidic residues" evidence="1">
    <location>
        <begin position="118"/>
        <end position="127"/>
    </location>
</feature>
<feature type="compositionally biased region" description="Basic and acidic residues" evidence="1">
    <location>
        <begin position="187"/>
        <end position="211"/>
    </location>
</feature>
<gene>
    <name evidence="2" type="ORF">TKK_007743</name>
</gene>
<evidence type="ECO:0000313" key="3">
    <source>
        <dbReference type="Proteomes" id="UP001627154"/>
    </source>
</evidence>
<dbReference type="Proteomes" id="UP001627154">
    <property type="component" value="Unassembled WGS sequence"/>
</dbReference>
<evidence type="ECO:0000313" key="2">
    <source>
        <dbReference type="EMBL" id="KAL3398607.1"/>
    </source>
</evidence>
<feature type="region of interest" description="Disordered" evidence="1">
    <location>
        <begin position="878"/>
        <end position="947"/>
    </location>
</feature>